<gene>
    <name evidence="2" type="ORF">PEVE_00033266</name>
</gene>
<feature type="non-terminal residue" evidence="2">
    <location>
        <position position="1"/>
    </location>
</feature>
<comment type="caution">
    <text evidence="2">The sequence shown here is derived from an EMBL/GenBank/DDBJ whole genome shotgun (WGS) entry which is preliminary data.</text>
</comment>
<feature type="region of interest" description="Disordered" evidence="1">
    <location>
        <begin position="50"/>
        <end position="78"/>
    </location>
</feature>
<feature type="region of interest" description="Disordered" evidence="1">
    <location>
        <begin position="126"/>
        <end position="155"/>
    </location>
</feature>
<name>A0ABN8MG53_9CNID</name>
<evidence type="ECO:0000313" key="3">
    <source>
        <dbReference type="Proteomes" id="UP001159427"/>
    </source>
</evidence>
<protein>
    <submittedName>
        <fullName evidence="2">Uncharacterized protein</fullName>
    </submittedName>
</protein>
<evidence type="ECO:0000256" key="1">
    <source>
        <dbReference type="SAM" id="MobiDB-lite"/>
    </source>
</evidence>
<dbReference type="EMBL" id="CALNXI010000493">
    <property type="protein sequence ID" value="CAH3028149.1"/>
    <property type="molecule type" value="Genomic_DNA"/>
</dbReference>
<feature type="compositionally biased region" description="Low complexity" evidence="1">
    <location>
        <begin position="288"/>
        <end position="307"/>
    </location>
</feature>
<organism evidence="2 3">
    <name type="scientific">Porites evermanni</name>
    <dbReference type="NCBI Taxonomy" id="104178"/>
    <lineage>
        <taxon>Eukaryota</taxon>
        <taxon>Metazoa</taxon>
        <taxon>Cnidaria</taxon>
        <taxon>Anthozoa</taxon>
        <taxon>Hexacorallia</taxon>
        <taxon>Scleractinia</taxon>
        <taxon>Fungiina</taxon>
        <taxon>Poritidae</taxon>
        <taxon>Porites</taxon>
    </lineage>
</organism>
<sequence>VGCTGLDGKWYPAGSEVSRGSDGNGWCYGTYCSHDGNLIAWDDWNCKTTTTGPVSSSSIPPPTSTSNPTTSPTPYSTTVPPPLGCFQNGAWYEPGSEISRASNGEGWCHGISCDAKGKIVAWDDWNCEDTDENPESTTKVPQNTEPPLPDTTEKPTEVGCIDLDGKWYPAGSEVSRGSDGNGWCYGLFCSHDGSLTPWDNFNCKPTTTGPATSTTDAPTTTTAPTPTTVTTPVGCFQNGIWYEPGSVISQGSNGEGWCYGTYCTDDSQVAALDDWKCKTTTTGPVSSSSILAPTSTPIPTTSSTPSPTTVPPPLGCFQNGAWYEPGSEINRASNGEGWCHGLSCDTKGKIVAWDDWNCEDTEVGCIGLDGKWYPAGSEVSRGSDGNGWCYGIYCSHSGGLIAWDDFNCKPTIADPATSTTTQPPLPDTTKIPTEGGCVGSDGKWYPAGSDVSRGSDGNGWCYGTYCSYRGSKIVAWDDCNYDNTVENPEPTTKADKGCYYKKMWHPQGSISEGSDSNGCR</sequence>
<reference evidence="2 3" key="1">
    <citation type="submission" date="2022-05" db="EMBL/GenBank/DDBJ databases">
        <authorList>
            <consortium name="Genoscope - CEA"/>
            <person name="William W."/>
        </authorList>
    </citation>
    <scope>NUCLEOTIDE SEQUENCE [LARGE SCALE GENOMIC DNA]</scope>
</reference>
<feature type="region of interest" description="Disordered" evidence="1">
    <location>
        <begin position="207"/>
        <end position="226"/>
    </location>
</feature>
<proteinExistence type="predicted"/>
<keyword evidence="3" id="KW-1185">Reference proteome</keyword>
<dbReference type="Proteomes" id="UP001159427">
    <property type="component" value="Unassembled WGS sequence"/>
</dbReference>
<accession>A0ABN8MG53</accession>
<feature type="region of interest" description="Disordered" evidence="1">
    <location>
        <begin position="288"/>
        <end position="310"/>
    </location>
</feature>
<evidence type="ECO:0000313" key="2">
    <source>
        <dbReference type="EMBL" id="CAH3028149.1"/>
    </source>
</evidence>